<evidence type="ECO:0000313" key="3">
    <source>
        <dbReference type="Proteomes" id="UP000186895"/>
    </source>
</evidence>
<accession>A0A1N6S8H1</accession>
<proteinExistence type="predicted"/>
<dbReference type="InterPro" id="IPR009506">
    <property type="entry name" value="YjiS-like"/>
</dbReference>
<name>A0A1N6S8H1_9GAMM</name>
<sequence>MMKSVVMAQAPKQQRVFPGFKVQWARLCRLVRLWYQRDRQRHELASLSDSVLKDIGLSRSEALREYDKPFWRE</sequence>
<dbReference type="EMBL" id="FTMN01000004">
    <property type="protein sequence ID" value="SIQ37370.1"/>
    <property type="molecule type" value="Genomic_DNA"/>
</dbReference>
<evidence type="ECO:0000259" key="1">
    <source>
        <dbReference type="Pfam" id="PF06568"/>
    </source>
</evidence>
<organism evidence="2 3">
    <name type="scientific">Marinobacterium stanieri</name>
    <dbReference type="NCBI Taxonomy" id="49186"/>
    <lineage>
        <taxon>Bacteria</taxon>
        <taxon>Pseudomonadati</taxon>
        <taxon>Pseudomonadota</taxon>
        <taxon>Gammaproteobacteria</taxon>
        <taxon>Oceanospirillales</taxon>
        <taxon>Oceanospirillaceae</taxon>
        <taxon>Marinobacterium</taxon>
    </lineage>
</organism>
<dbReference type="Proteomes" id="UP000186895">
    <property type="component" value="Unassembled WGS sequence"/>
</dbReference>
<feature type="domain" description="YjiS-like" evidence="1">
    <location>
        <begin position="29"/>
        <end position="62"/>
    </location>
</feature>
<protein>
    <submittedName>
        <fullName evidence="2">Uncharacterized conserved protein YjiS, DUF1127 family</fullName>
    </submittedName>
</protein>
<evidence type="ECO:0000313" key="2">
    <source>
        <dbReference type="EMBL" id="SIQ37370.1"/>
    </source>
</evidence>
<reference evidence="2 3" key="1">
    <citation type="submission" date="2017-01" db="EMBL/GenBank/DDBJ databases">
        <authorList>
            <person name="Mah S.A."/>
            <person name="Swanson W.J."/>
            <person name="Moy G.W."/>
            <person name="Vacquier V.D."/>
        </authorList>
    </citation>
    <scope>NUCLEOTIDE SEQUENCE [LARGE SCALE GENOMIC DNA]</scope>
    <source>
        <strain evidence="2 3">DSM 7027</strain>
    </source>
</reference>
<keyword evidence="3" id="KW-1185">Reference proteome</keyword>
<dbReference type="RefSeq" id="WP_083703030.1">
    <property type="nucleotide sequence ID" value="NZ_FTMN01000004.1"/>
</dbReference>
<dbReference type="AlphaFoldDB" id="A0A1N6S8H1"/>
<dbReference type="Pfam" id="PF06568">
    <property type="entry name" value="YjiS-like"/>
    <property type="match status" value="1"/>
</dbReference>
<gene>
    <name evidence="2" type="ORF">SAMN05421647_10497</name>
</gene>